<dbReference type="PROSITE" id="PS50043">
    <property type="entry name" value="HTH_LUXR_2"/>
    <property type="match status" value="1"/>
</dbReference>
<dbReference type="GO" id="GO:0006355">
    <property type="term" value="P:regulation of DNA-templated transcription"/>
    <property type="evidence" value="ECO:0007669"/>
    <property type="project" value="InterPro"/>
</dbReference>
<feature type="modified residue" description="4-aspartylphosphate" evidence="4">
    <location>
        <position position="132"/>
    </location>
</feature>
<dbReference type="AlphaFoldDB" id="A0A4Y9EQK7"/>
<keyword evidence="9" id="KW-1185">Reference proteome</keyword>
<evidence type="ECO:0000313" key="8">
    <source>
        <dbReference type="EMBL" id="TFU05874.1"/>
    </source>
</evidence>
<feature type="domain" description="HTH luxR-type" evidence="6">
    <location>
        <begin position="213"/>
        <end position="278"/>
    </location>
</feature>
<keyword evidence="2" id="KW-0238">DNA-binding</keyword>
<reference evidence="8 9" key="1">
    <citation type="submission" date="2019-02" db="EMBL/GenBank/DDBJ databases">
        <title>Polymorphobacter sp. isolated from the lake at the Tibet of China.</title>
        <authorList>
            <person name="Li A."/>
        </authorList>
    </citation>
    <scope>NUCLEOTIDE SEQUENCE [LARGE SCALE GENOMIC DNA]</scope>
    <source>
        <strain evidence="8 9">DJ1R-1</strain>
    </source>
</reference>
<comment type="caution">
    <text evidence="8">The sequence shown here is derived from an EMBL/GenBank/DDBJ whole genome shotgun (WGS) entry which is preliminary data.</text>
</comment>
<dbReference type="InterPro" id="IPR011006">
    <property type="entry name" value="CheY-like_superfamily"/>
</dbReference>
<dbReference type="Proteomes" id="UP000297737">
    <property type="component" value="Unassembled WGS sequence"/>
</dbReference>
<name>A0A4Y9EQK7_9SPHN</name>
<dbReference type="SMART" id="SM00448">
    <property type="entry name" value="REC"/>
    <property type="match status" value="1"/>
</dbReference>
<dbReference type="GO" id="GO:0003677">
    <property type="term" value="F:DNA binding"/>
    <property type="evidence" value="ECO:0007669"/>
    <property type="project" value="UniProtKB-KW"/>
</dbReference>
<dbReference type="CDD" id="cd06170">
    <property type="entry name" value="LuxR_C_like"/>
    <property type="match status" value="1"/>
</dbReference>
<feature type="domain" description="Response regulatory" evidence="7">
    <location>
        <begin position="83"/>
        <end position="197"/>
    </location>
</feature>
<dbReference type="InterPro" id="IPR016032">
    <property type="entry name" value="Sig_transdc_resp-reg_C-effctor"/>
</dbReference>
<dbReference type="PANTHER" id="PTHR44688:SF16">
    <property type="entry name" value="DNA-BINDING TRANSCRIPTIONAL ACTIVATOR DEVR_DOSR"/>
    <property type="match status" value="1"/>
</dbReference>
<dbReference type="PRINTS" id="PR00038">
    <property type="entry name" value="HTHLUXR"/>
</dbReference>
<dbReference type="InterPro" id="IPR001789">
    <property type="entry name" value="Sig_transdc_resp-reg_receiver"/>
</dbReference>
<protein>
    <submittedName>
        <fullName evidence="8">Response regulator transcription factor</fullName>
    </submittedName>
</protein>
<dbReference type="GO" id="GO:0000160">
    <property type="term" value="P:phosphorelay signal transduction system"/>
    <property type="evidence" value="ECO:0007669"/>
    <property type="project" value="InterPro"/>
</dbReference>
<dbReference type="Pfam" id="PF00072">
    <property type="entry name" value="Response_reg"/>
    <property type="match status" value="1"/>
</dbReference>
<dbReference type="Gene3D" id="3.40.50.2300">
    <property type="match status" value="1"/>
</dbReference>
<dbReference type="EMBL" id="SIHO01000001">
    <property type="protein sequence ID" value="TFU05874.1"/>
    <property type="molecule type" value="Genomic_DNA"/>
</dbReference>
<feature type="region of interest" description="Disordered" evidence="5">
    <location>
        <begin position="1"/>
        <end position="32"/>
    </location>
</feature>
<dbReference type="SUPFAM" id="SSF52172">
    <property type="entry name" value="CheY-like"/>
    <property type="match status" value="1"/>
</dbReference>
<evidence type="ECO:0000259" key="7">
    <source>
        <dbReference type="PROSITE" id="PS50110"/>
    </source>
</evidence>
<dbReference type="InterPro" id="IPR036388">
    <property type="entry name" value="WH-like_DNA-bd_sf"/>
</dbReference>
<dbReference type="InterPro" id="IPR000792">
    <property type="entry name" value="Tscrpt_reg_LuxR_C"/>
</dbReference>
<evidence type="ECO:0000259" key="6">
    <source>
        <dbReference type="PROSITE" id="PS50043"/>
    </source>
</evidence>
<organism evidence="8 9">
    <name type="scientific">Glacieibacterium arshaanense</name>
    <dbReference type="NCBI Taxonomy" id="2511025"/>
    <lineage>
        <taxon>Bacteria</taxon>
        <taxon>Pseudomonadati</taxon>
        <taxon>Pseudomonadota</taxon>
        <taxon>Alphaproteobacteria</taxon>
        <taxon>Sphingomonadales</taxon>
        <taxon>Sphingosinicellaceae</taxon>
        <taxon>Glacieibacterium</taxon>
    </lineage>
</organism>
<dbReference type="PANTHER" id="PTHR44688">
    <property type="entry name" value="DNA-BINDING TRANSCRIPTIONAL ACTIVATOR DEVR_DOSR"/>
    <property type="match status" value="1"/>
</dbReference>
<evidence type="ECO:0000256" key="5">
    <source>
        <dbReference type="SAM" id="MobiDB-lite"/>
    </source>
</evidence>
<gene>
    <name evidence="8" type="ORF">EUV02_02280</name>
</gene>
<dbReference type="OrthoDB" id="9782655at2"/>
<keyword evidence="4" id="KW-0597">Phosphoprotein</keyword>
<dbReference type="Gene3D" id="1.10.10.10">
    <property type="entry name" value="Winged helix-like DNA-binding domain superfamily/Winged helix DNA-binding domain"/>
    <property type="match status" value="1"/>
</dbReference>
<proteinExistence type="predicted"/>
<dbReference type="PROSITE" id="PS00622">
    <property type="entry name" value="HTH_LUXR_1"/>
    <property type="match status" value="1"/>
</dbReference>
<dbReference type="SUPFAM" id="SSF46894">
    <property type="entry name" value="C-terminal effector domain of the bipartite response regulators"/>
    <property type="match status" value="1"/>
</dbReference>
<evidence type="ECO:0000313" key="9">
    <source>
        <dbReference type="Proteomes" id="UP000297737"/>
    </source>
</evidence>
<evidence type="ECO:0000256" key="2">
    <source>
        <dbReference type="ARBA" id="ARBA00023125"/>
    </source>
</evidence>
<dbReference type="PROSITE" id="PS50110">
    <property type="entry name" value="RESPONSE_REGULATORY"/>
    <property type="match status" value="1"/>
</dbReference>
<accession>A0A4Y9EQK7</accession>
<evidence type="ECO:0000256" key="4">
    <source>
        <dbReference type="PROSITE-ProRule" id="PRU00169"/>
    </source>
</evidence>
<dbReference type="SMART" id="SM00421">
    <property type="entry name" value="HTH_LUXR"/>
    <property type="match status" value="1"/>
</dbReference>
<keyword evidence="1" id="KW-0805">Transcription regulation</keyword>
<sequence>MRDGRAPSFPPSDMQAVPRRRQRRNLLSNPGNDWRLREFGGTRRSRRGRTMLLELRTRSQARIAARPPAGGAPGCRHLPADATVFLVDEDRQVRDSLVHLLELNGVCVAAFADGAAFLAAYRPSTDTCLLVDTVNPGITGLALLDALAAIADPLPVIVLTSNSDVPMAVAAMKAGATDFIELPIGGDALVASVARAFDRSRSAWAARAQHDDAARQLGALTARQHEIMALVLAGQPSKIIAADLGISQRTVENHRAAIMRKSGSKSLPALARLVMSVDDGRQRRAAG</sequence>
<evidence type="ECO:0000256" key="1">
    <source>
        <dbReference type="ARBA" id="ARBA00023015"/>
    </source>
</evidence>
<evidence type="ECO:0000256" key="3">
    <source>
        <dbReference type="ARBA" id="ARBA00023163"/>
    </source>
</evidence>
<keyword evidence="3" id="KW-0804">Transcription</keyword>
<dbReference type="Pfam" id="PF00196">
    <property type="entry name" value="GerE"/>
    <property type="match status" value="1"/>
</dbReference>